<evidence type="ECO:0000313" key="1">
    <source>
        <dbReference type="EMBL" id="KAK3758542.1"/>
    </source>
</evidence>
<comment type="caution">
    <text evidence="1">The sequence shown here is derived from an EMBL/GenBank/DDBJ whole genome shotgun (WGS) entry which is preliminary data.</text>
</comment>
<dbReference type="Proteomes" id="UP001283361">
    <property type="component" value="Unassembled WGS sequence"/>
</dbReference>
<reference evidence="1" key="1">
    <citation type="journal article" date="2023" name="G3 (Bethesda)">
        <title>A reference genome for the long-term kleptoplast-retaining sea slug Elysia crispata morphotype clarki.</title>
        <authorList>
            <person name="Eastman K.E."/>
            <person name="Pendleton A.L."/>
            <person name="Shaikh M.A."/>
            <person name="Suttiyut T."/>
            <person name="Ogas R."/>
            <person name="Tomko P."/>
            <person name="Gavelis G."/>
            <person name="Widhalm J.R."/>
            <person name="Wisecaver J.H."/>
        </authorList>
    </citation>
    <scope>NUCLEOTIDE SEQUENCE</scope>
    <source>
        <strain evidence="1">ECLA1</strain>
    </source>
</reference>
<gene>
    <name evidence="1" type="ORF">RRG08_058809</name>
</gene>
<organism evidence="1 2">
    <name type="scientific">Elysia crispata</name>
    <name type="common">lettuce slug</name>
    <dbReference type="NCBI Taxonomy" id="231223"/>
    <lineage>
        <taxon>Eukaryota</taxon>
        <taxon>Metazoa</taxon>
        <taxon>Spiralia</taxon>
        <taxon>Lophotrochozoa</taxon>
        <taxon>Mollusca</taxon>
        <taxon>Gastropoda</taxon>
        <taxon>Heterobranchia</taxon>
        <taxon>Euthyneura</taxon>
        <taxon>Panpulmonata</taxon>
        <taxon>Sacoglossa</taxon>
        <taxon>Placobranchoidea</taxon>
        <taxon>Plakobranchidae</taxon>
        <taxon>Elysia</taxon>
    </lineage>
</organism>
<name>A0AAE0YWW5_9GAST</name>
<protein>
    <submittedName>
        <fullName evidence="1">Uncharacterized protein</fullName>
    </submittedName>
</protein>
<dbReference type="AlphaFoldDB" id="A0AAE0YWW5"/>
<accession>A0AAE0YWW5</accession>
<keyword evidence="2" id="KW-1185">Reference proteome</keyword>
<proteinExistence type="predicted"/>
<dbReference type="EMBL" id="JAWDGP010005269">
    <property type="protein sequence ID" value="KAK3758542.1"/>
    <property type="molecule type" value="Genomic_DNA"/>
</dbReference>
<sequence length="133" mass="14440">MDQSAARIRMSEILLVLRYKLPGVAASQNIPPSLSTESLTTDTQTATEKRQRLRAVPLFPVIGLGLTSLPKYTSTSGCILVYPVRCFTTCSHQKLRAELSSIIFSVYDTSFSSLVGISSRAELQAALSAVKNT</sequence>
<evidence type="ECO:0000313" key="2">
    <source>
        <dbReference type="Proteomes" id="UP001283361"/>
    </source>
</evidence>